<dbReference type="GO" id="GO:0030288">
    <property type="term" value="C:outer membrane-bounded periplasmic space"/>
    <property type="evidence" value="ECO:0007669"/>
    <property type="project" value="TreeGrafter"/>
</dbReference>
<keyword evidence="4" id="KW-1185">Reference proteome</keyword>
<gene>
    <name evidence="3" type="primary">cwlD</name>
    <name evidence="3" type="ORF">NSA47_06450</name>
</gene>
<proteinExistence type="predicted"/>
<dbReference type="Pfam" id="PF01520">
    <property type="entry name" value="Amidase_3"/>
    <property type="match status" value="1"/>
</dbReference>
<evidence type="ECO:0000313" key="4">
    <source>
        <dbReference type="Proteomes" id="UP001205748"/>
    </source>
</evidence>
<dbReference type="InterPro" id="IPR002508">
    <property type="entry name" value="MurNAc-LAA_cat"/>
</dbReference>
<dbReference type="InterPro" id="IPR050695">
    <property type="entry name" value="N-acetylmuramoyl_amidase_3"/>
</dbReference>
<dbReference type="PANTHER" id="PTHR30404:SF0">
    <property type="entry name" value="N-ACETYLMURAMOYL-L-ALANINE AMIDASE AMIC"/>
    <property type="match status" value="1"/>
</dbReference>
<dbReference type="AlphaFoldDB" id="A0AAE3HEH1"/>
<dbReference type="Proteomes" id="UP001205748">
    <property type="component" value="Unassembled WGS sequence"/>
</dbReference>
<dbReference type="EC" id="3.5.1.28" evidence="3"/>
<dbReference type="Gene3D" id="3.40.630.40">
    <property type="entry name" value="Zn-dependent exopeptidases"/>
    <property type="match status" value="1"/>
</dbReference>
<name>A0AAE3HEH1_9FIRM</name>
<dbReference type="SMART" id="SM00646">
    <property type="entry name" value="Ami_3"/>
    <property type="match status" value="1"/>
</dbReference>
<organism evidence="3 4">
    <name type="scientific">Irregularibacter muris</name>
    <dbReference type="NCBI Taxonomy" id="1796619"/>
    <lineage>
        <taxon>Bacteria</taxon>
        <taxon>Bacillati</taxon>
        <taxon>Bacillota</taxon>
        <taxon>Clostridia</taxon>
        <taxon>Eubacteriales</taxon>
        <taxon>Eubacteriaceae</taxon>
        <taxon>Irregularibacter</taxon>
    </lineage>
</organism>
<dbReference type="PANTHER" id="PTHR30404">
    <property type="entry name" value="N-ACETYLMURAMOYL-L-ALANINE AMIDASE"/>
    <property type="match status" value="1"/>
</dbReference>
<dbReference type="RefSeq" id="WP_257530163.1">
    <property type="nucleotide sequence ID" value="NZ_JANKAS010000004.1"/>
</dbReference>
<evidence type="ECO:0000259" key="2">
    <source>
        <dbReference type="SMART" id="SM00646"/>
    </source>
</evidence>
<protein>
    <submittedName>
        <fullName evidence="3">N-acetylmuramoyl-L-alanine amidase CwlD</fullName>
        <ecNumber evidence="3">3.5.1.28</ecNumber>
    </submittedName>
</protein>
<keyword evidence="1 3" id="KW-0378">Hydrolase</keyword>
<dbReference type="EMBL" id="JANKAS010000004">
    <property type="protein sequence ID" value="MCR1898631.1"/>
    <property type="molecule type" value="Genomic_DNA"/>
</dbReference>
<dbReference type="SUPFAM" id="SSF53187">
    <property type="entry name" value="Zn-dependent exopeptidases"/>
    <property type="match status" value="1"/>
</dbReference>
<evidence type="ECO:0000256" key="1">
    <source>
        <dbReference type="ARBA" id="ARBA00022801"/>
    </source>
</evidence>
<dbReference type="GO" id="GO:0009253">
    <property type="term" value="P:peptidoglycan catabolic process"/>
    <property type="evidence" value="ECO:0007669"/>
    <property type="project" value="InterPro"/>
</dbReference>
<dbReference type="GO" id="GO:0008745">
    <property type="term" value="F:N-acetylmuramoyl-L-alanine amidase activity"/>
    <property type="evidence" value="ECO:0007669"/>
    <property type="project" value="UniProtKB-EC"/>
</dbReference>
<dbReference type="NCBIfam" id="TIGR02883">
    <property type="entry name" value="spore_cwlD"/>
    <property type="match status" value="1"/>
</dbReference>
<reference evidence="3" key="1">
    <citation type="submission" date="2022-07" db="EMBL/GenBank/DDBJ databases">
        <title>Enhanced cultured diversity of the mouse gut microbiota enables custom-made synthetic communities.</title>
        <authorList>
            <person name="Afrizal A."/>
        </authorList>
    </citation>
    <scope>NUCLEOTIDE SEQUENCE</scope>
    <source>
        <strain evidence="3">DSM 28593</strain>
    </source>
</reference>
<feature type="domain" description="MurNAc-LAA" evidence="2">
    <location>
        <begin position="116"/>
        <end position="228"/>
    </location>
</feature>
<comment type="caution">
    <text evidence="3">The sequence shown here is derived from an EMBL/GenBank/DDBJ whole genome shotgun (WGS) entry which is preliminary data.</text>
</comment>
<sequence>MRKRKAIVLFVVLMVICTVVFYQQKIYYKVVTTFGYPNFNKVVIIDPGHGGEDPGKVGNHGEDEKHLNLKIAQKLRNFIEESGGIAILTRSEDKGLYSPEAGSLRQKKNEDLRNRRKIIQESQGDLMVSIHLNSFPSSKYYGSQTFYLKGDEESKILAEFVQEALRVTLDPDNHRQIKDSDSYYILKENGMPSILVEGGFLSNPKEEKLLNKDKYQDKVAWAIYTGIMKFYTYVESVSR</sequence>
<dbReference type="CDD" id="cd02696">
    <property type="entry name" value="MurNAc-LAA"/>
    <property type="match status" value="1"/>
</dbReference>
<dbReference type="InterPro" id="IPR014234">
    <property type="entry name" value="Spore_CwlD"/>
</dbReference>
<accession>A0AAE3HEH1</accession>
<evidence type="ECO:0000313" key="3">
    <source>
        <dbReference type="EMBL" id="MCR1898631.1"/>
    </source>
</evidence>